<evidence type="ECO:0000313" key="2">
    <source>
        <dbReference type="Proteomes" id="UP000666240"/>
    </source>
</evidence>
<comment type="caution">
    <text evidence="1">The sequence shown here is derived from an EMBL/GenBank/DDBJ whole genome shotgun (WGS) entry which is preliminary data.</text>
</comment>
<dbReference type="Proteomes" id="UP000666240">
    <property type="component" value="Unassembled WGS sequence"/>
</dbReference>
<name>A0A8J7RJG5_9HYPH</name>
<evidence type="ECO:0000313" key="1">
    <source>
        <dbReference type="EMBL" id="MBP0439586.1"/>
    </source>
</evidence>
<dbReference type="AlphaFoldDB" id="A0A8J7RJG5"/>
<gene>
    <name evidence="1" type="ORF">J5Y06_13070</name>
</gene>
<organism evidence="1 2">
    <name type="scientific">Tianweitania sediminis</name>
    <dbReference type="NCBI Taxonomy" id="1502156"/>
    <lineage>
        <taxon>Bacteria</taxon>
        <taxon>Pseudomonadati</taxon>
        <taxon>Pseudomonadota</taxon>
        <taxon>Alphaproteobacteria</taxon>
        <taxon>Hyphomicrobiales</taxon>
        <taxon>Phyllobacteriaceae</taxon>
        <taxon>Tianweitania</taxon>
    </lineage>
</organism>
<dbReference type="EMBL" id="JAGIYY010000004">
    <property type="protein sequence ID" value="MBP0439586.1"/>
    <property type="molecule type" value="Genomic_DNA"/>
</dbReference>
<reference evidence="1" key="1">
    <citation type="submission" date="2021-03" db="EMBL/GenBank/DDBJ databases">
        <title>Genome sequencing and assembly of Tianweitania sediminis.</title>
        <authorList>
            <person name="Chhetri G."/>
        </authorList>
    </citation>
    <scope>NUCLEOTIDE SEQUENCE</scope>
    <source>
        <strain evidence="1">Z8</strain>
    </source>
</reference>
<dbReference type="RefSeq" id="WP_209335629.1">
    <property type="nucleotide sequence ID" value="NZ_JAGIYY010000004.1"/>
</dbReference>
<accession>A0A8J7RJG5</accession>
<protein>
    <submittedName>
        <fullName evidence="1">DUF3168 domain-containing protein</fullName>
    </submittedName>
</protein>
<dbReference type="InterPro" id="IPR021508">
    <property type="entry name" value="Gp17-like"/>
</dbReference>
<proteinExistence type="predicted"/>
<dbReference type="Pfam" id="PF11367">
    <property type="entry name" value="Tail_completion_gp17"/>
    <property type="match status" value="1"/>
</dbReference>
<dbReference type="InterPro" id="IPR053745">
    <property type="entry name" value="Viral_Tail_Comp_sf"/>
</dbReference>
<dbReference type="Gene3D" id="3.30.2000.30">
    <property type="match status" value="1"/>
</dbReference>
<keyword evidence="2" id="KW-1185">Reference proteome</keyword>
<sequence length="133" mass="14619">MTSPTLELQGAIVTRLKAHGPLTAIVGPRIYDAVPKKDDFPRVTLGPTEEVSDDVDCIDGFEVTLQIDCWSQAVGFPEVRRMADAVRRALKAGVALSDNALVYLNHRTTRTFRDSDGQTSRAALTFEAFIEQP</sequence>